<gene>
    <name evidence="1" type="ORF">AB0L16_20585</name>
</gene>
<dbReference type="Proteomes" id="UP001552594">
    <property type="component" value="Unassembled WGS sequence"/>
</dbReference>
<name>A0ABV3K2S3_STRON</name>
<protein>
    <submittedName>
        <fullName evidence="1">Uncharacterized protein</fullName>
    </submittedName>
</protein>
<reference evidence="1 2" key="1">
    <citation type="submission" date="2024-06" db="EMBL/GenBank/DDBJ databases">
        <title>The Natural Products Discovery Center: Release of the First 8490 Sequenced Strains for Exploring Actinobacteria Biosynthetic Diversity.</title>
        <authorList>
            <person name="Kalkreuter E."/>
            <person name="Kautsar S.A."/>
            <person name="Yang D."/>
            <person name="Bader C.D."/>
            <person name="Teijaro C.N."/>
            <person name="Fluegel L."/>
            <person name="Davis C.M."/>
            <person name="Simpson J.R."/>
            <person name="Lauterbach L."/>
            <person name="Steele A.D."/>
            <person name="Gui C."/>
            <person name="Meng S."/>
            <person name="Li G."/>
            <person name="Viehrig K."/>
            <person name="Ye F."/>
            <person name="Su P."/>
            <person name="Kiefer A.F."/>
            <person name="Nichols A."/>
            <person name="Cepeda A.J."/>
            <person name="Yan W."/>
            <person name="Fan B."/>
            <person name="Jiang Y."/>
            <person name="Adhikari A."/>
            <person name="Zheng C.-J."/>
            <person name="Schuster L."/>
            <person name="Cowan T.M."/>
            <person name="Smanski M.J."/>
            <person name="Chevrette M.G."/>
            <person name="De Carvalho L.P.S."/>
            <person name="Shen B."/>
        </authorList>
    </citation>
    <scope>NUCLEOTIDE SEQUENCE [LARGE SCALE GENOMIC DNA]</scope>
    <source>
        <strain evidence="1 2">NPDC052347</strain>
    </source>
</reference>
<evidence type="ECO:0000313" key="1">
    <source>
        <dbReference type="EMBL" id="MEV5508814.1"/>
    </source>
</evidence>
<keyword evidence="2" id="KW-1185">Reference proteome</keyword>
<sequence length="79" mass="8192">MEDLQVDGADHQGDEDGLGDAAVREALAGVGEVDAVALRAPVESLVVGPDRLVDVLPRPAEVAELLPELIALAKVAWVV</sequence>
<accession>A0ABV3K2S3</accession>
<organism evidence="1 2">
    <name type="scientific">Streptomyces orinoci</name>
    <name type="common">Streptoverticillium orinoci</name>
    <dbReference type="NCBI Taxonomy" id="67339"/>
    <lineage>
        <taxon>Bacteria</taxon>
        <taxon>Bacillati</taxon>
        <taxon>Actinomycetota</taxon>
        <taxon>Actinomycetes</taxon>
        <taxon>Kitasatosporales</taxon>
        <taxon>Streptomycetaceae</taxon>
        <taxon>Streptomyces</taxon>
    </lineage>
</organism>
<evidence type="ECO:0000313" key="2">
    <source>
        <dbReference type="Proteomes" id="UP001552594"/>
    </source>
</evidence>
<dbReference type="EMBL" id="JBFAUK010000016">
    <property type="protein sequence ID" value="MEV5508814.1"/>
    <property type="molecule type" value="Genomic_DNA"/>
</dbReference>
<proteinExistence type="predicted"/>
<dbReference type="RefSeq" id="WP_153068792.1">
    <property type="nucleotide sequence ID" value="NZ_JBFAUK010000016.1"/>
</dbReference>
<comment type="caution">
    <text evidence="1">The sequence shown here is derived from an EMBL/GenBank/DDBJ whole genome shotgun (WGS) entry which is preliminary data.</text>
</comment>